<sequence length="65" mass="7025">MCCKPTTQKWCFAIITGYSQGPPSPLAVQGLLSPLICPDITLPEQNTEKSIRFIGLNPSTSTTQT</sequence>
<dbReference type="EMBL" id="KV454004">
    <property type="protein sequence ID" value="ODQ45802.1"/>
    <property type="molecule type" value="Genomic_DNA"/>
</dbReference>
<dbReference type="Proteomes" id="UP000094455">
    <property type="component" value="Unassembled WGS sequence"/>
</dbReference>
<accession>A0A1E3NI41</accession>
<proteinExistence type="predicted"/>
<gene>
    <name evidence="1" type="ORF">PICMEDRAFT_17071</name>
</gene>
<protein>
    <submittedName>
        <fullName evidence="1">Uncharacterized protein</fullName>
    </submittedName>
</protein>
<reference evidence="1 2" key="1">
    <citation type="journal article" date="2016" name="Proc. Natl. Acad. Sci. U.S.A.">
        <title>Comparative genomics of biotechnologically important yeasts.</title>
        <authorList>
            <person name="Riley R."/>
            <person name="Haridas S."/>
            <person name="Wolfe K.H."/>
            <person name="Lopes M.R."/>
            <person name="Hittinger C.T."/>
            <person name="Goeker M."/>
            <person name="Salamov A.A."/>
            <person name="Wisecaver J.H."/>
            <person name="Long T.M."/>
            <person name="Calvey C.H."/>
            <person name="Aerts A.L."/>
            <person name="Barry K.W."/>
            <person name="Choi C."/>
            <person name="Clum A."/>
            <person name="Coughlan A.Y."/>
            <person name="Deshpande S."/>
            <person name="Douglass A.P."/>
            <person name="Hanson S.J."/>
            <person name="Klenk H.-P."/>
            <person name="LaButti K.M."/>
            <person name="Lapidus A."/>
            <person name="Lindquist E.A."/>
            <person name="Lipzen A.M."/>
            <person name="Meier-Kolthoff J.P."/>
            <person name="Ohm R.A."/>
            <person name="Otillar R.P."/>
            <person name="Pangilinan J.L."/>
            <person name="Peng Y."/>
            <person name="Rokas A."/>
            <person name="Rosa C.A."/>
            <person name="Scheuner C."/>
            <person name="Sibirny A.A."/>
            <person name="Slot J.C."/>
            <person name="Stielow J.B."/>
            <person name="Sun H."/>
            <person name="Kurtzman C.P."/>
            <person name="Blackwell M."/>
            <person name="Grigoriev I.V."/>
            <person name="Jeffries T.W."/>
        </authorList>
    </citation>
    <scope>NUCLEOTIDE SEQUENCE [LARGE SCALE GENOMIC DNA]</scope>
    <source>
        <strain evidence="1 2">NRRL Y-2026</strain>
    </source>
</reference>
<keyword evidence="2" id="KW-1185">Reference proteome</keyword>
<evidence type="ECO:0000313" key="1">
    <source>
        <dbReference type="EMBL" id="ODQ45802.1"/>
    </source>
</evidence>
<name>A0A1E3NI41_9ASCO</name>
<dbReference type="GeneID" id="30178140"/>
<dbReference type="AlphaFoldDB" id="A0A1E3NI41"/>
<evidence type="ECO:0000313" key="2">
    <source>
        <dbReference type="Proteomes" id="UP000094455"/>
    </source>
</evidence>
<dbReference type="RefSeq" id="XP_019016915.1">
    <property type="nucleotide sequence ID" value="XM_019161453.1"/>
</dbReference>
<organism evidence="1 2">
    <name type="scientific">Pichia membranifaciens NRRL Y-2026</name>
    <dbReference type="NCBI Taxonomy" id="763406"/>
    <lineage>
        <taxon>Eukaryota</taxon>
        <taxon>Fungi</taxon>
        <taxon>Dikarya</taxon>
        <taxon>Ascomycota</taxon>
        <taxon>Saccharomycotina</taxon>
        <taxon>Pichiomycetes</taxon>
        <taxon>Pichiales</taxon>
        <taxon>Pichiaceae</taxon>
        <taxon>Pichia</taxon>
    </lineage>
</organism>